<dbReference type="PIRSF" id="PIRSF000429">
    <property type="entry name" value="Ac-CoA_Ac_transf"/>
    <property type="match status" value="1"/>
</dbReference>
<organism evidence="5 6">
    <name type="scientific">Thauera chlorobenzoica</name>
    <dbReference type="NCBI Taxonomy" id="96773"/>
    <lineage>
        <taxon>Bacteria</taxon>
        <taxon>Pseudomonadati</taxon>
        <taxon>Pseudomonadota</taxon>
        <taxon>Betaproteobacteria</taxon>
        <taxon>Rhodocyclales</taxon>
        <taxon>Zoogloeaceae</taxon>
        <taxon>Thauera</taxon>
    </lineage>
</organism>
<dbReference type="InterPro" id="IPR020616">
    <property type="entry name" value="Thiolase_N"/>
</dbReference>
<dbReference type="CDD" id="cd00751">
    <property type="entry name" value="thiolase"/>
    <property type="match status" value="1"/>
</dbReference>
<proteinExistence type="inferred from homology"/>
<dbReference type="Pfam" id="PF02803">
    <property type="entry name" value="Thiolase_C"/>
    <property type="match status" value="1"/>
</dbReference>
<reference evidence="5 6" key="1">
    <citation type="submission" date="2016-12" db="EMBL/GenBank/DDBJ databases">
        <title>Complete genome sequence of Thauera chlorobenzoica, a Betaproteobacterium degrading haloaromatics anaerobically to CO2 and halides.</title>
        <authorList>
            <person name="Goris T."/>
            <person name="Mergelsberg M."/>
            <person name="Boll M."/>
        </authorList>
    </citation>
    <scope>NUCLEOTIDE SEQUENCE [LARGE SCALE GENOMIC DNA]</scope>
    <source>
        <strain evidence="5 6">3CB1</strain>
    </source>
</reference>
<dbReference type="InterPro" id="IPR016039">
    <property type="entry name" value="Thiolase-like"/>
</dbReference>
<dbReference type="OrthoDB" id="9764638at2"/>
<dbReference type="InterPro" id="IPR002155">
    <property type="entry name" value="Thiolase"/>
</dbReference>
<dbReference type="PANTHER" id="PTHR18919:SF107">
    <property type="entry name" value="ACETYL-COA ACETYLTRANSFERASE, CYTOSOLIC"/>
    <property type="match status" value="1"/>
</dbReference>
<evidence type="ECO:0000256" key="2">
    <source>
        <dbReference type="ARBA" id="ARBA00022679"/>
    </source>
</evidence>
<protein>
    <submittedName>
        <fullName evidence="5">Thiolase IaaA</fullName>
    </submittedName>
</protein>
<evidence type="ECO:0000256" key="4">
    <source>
        <dbReference type="RuleBase" id="RU003557"/>
    </source>
</evidence>
<evidence type="ECO:0000313" key="5">
    <source>
        <dbReference type="EMBL" id="APR04758.1"/>
    </source>
</evidence>
<dbReference type="AlphaFoldDB" id="A0A1H5X950"/>
<keyword evidence="2 4" id="KW-0808">Transferase</keyword>
<name>A0A1H5X950_9RHOO</name>
<comment type="similarity">
    <text evidence="1 4">Belongs to the thiolase-like superfamily. Thiolase family.</text>
</comment>
<dbReference type="SUPFAM" id="SSF53901">
    <property type="entry name" value="Thiolase-like"/>
    <property type="match status" value="2"/>
</dbReference>
<sequence>MKYSAEIPYGAYWSTPFARWQGSFSNLHSIEFAAHVARHELGRRNIDPAILDYGVLGFSVPQKHAFYGLPWLTGLIGAPRAGGPTMMQACATGVRTLLAAVQEVDAGLASVALAINCDRTSNGPHLYYPNPRAPGGTGSAENWVMDNFGCDPLGGHSMLQTAENVAARHGVTTAQQHEIVLRREQQYAQALENDAAFLKRFMSLPFDVPSADFRKTVATLDGDEGVVRSSAESLARLKPVAAGGTITYGGQTHPADGNAAILVTTPERARELSRDPAIAVRLHGFGLARAELAYMPEATIPAARNALAQAGRGIADIDAVKTHNPFAVNDLVFARETGADLMRMNNYGCSLVWGHPQAPMGTRAIIELIEELALRGGGFGLFSGCAAGDTAMAVVLEVGDAHA</sequence>
<evidence type="ECO:0000256" key="3">
    <source>
        <dbReference type="ARBA" id="ARBA00023315"/>
    </source>
</evidence>
<accession>A0A1H5X950</accession>
<dbReference type="Pfam" id="PF00108">
    <property type="entry name" value="Thiolase_N"/>
    <property type="match status" value="1"/>
</dbReference>
<dbReference type="KEGG" id="tcl:Tchl_1911"/>
<dbReference type="InterPro" id="IPR020617">
    <property type="entry name" value="Thiolase_C"/>
</dbReference>
<dbReference type="STRING" id="96773.Tchl_1911"/>
<gene>
    <name evidence="5" type="ORF">Tchl_1911</name>
</gene>
<evidence type="ECO:0000313" key="6">
    <source>
        <dbReference type="Proteomes" id="UP000185739"/>
    </source>
</evidence>
<keyword evidence="3 4" id="KW-0012">Acyltransferase</keyword>
<dbReference type="EMBL" id="CP018839">
    <property type="protein sequence ID" value="APR04758.1"/>
    <property type="molecule type" value="Genomic_DNA"/>
</dbReference>
<dbReference type="PANTHER" id="PTHR18919">
    <property type="entry name" value="ACETYL-COA C-ACYLTRANSFERASE"/>
    <property type="match status" value="1"/>
</dbReference>
<keyword evidence="6" id="KW-1185">Reference proteome</keyword>
<evidence type="ECO:0000256" key="1">
    <source>
        <dbReference type="ARBA" id="ARBA00010982"/>
    </source>
</evidence>
<dbReference type="Gene3D" id="3.40.47.10">
    <property type="match status" value="2"/>
</dbReference>
<dbReference type="Proteomes" id="UP000185739">
    <property type="component" value="Chromosome"/>
</dbReference>
<dbReference type="GO" id="GO:0003988">
    <property type="term" value="F:acetyl-CoA C-acyltransferase activity"/>
    <property type="evidence" value="ECO:0007669"/>
    <property type="project" value="UniProtKB-ARBA"/>
</dbReference>